<dbReference type="InterPro" id="IPR007863">
    <property type="entry name" value="Peptidase_M16_C"/>
</dbReference>
<dbReference type="PANTHER" id="PTHR11851">
    <property type="entry name" value="METALLOPROTEASE"/>
    <property type="match status" value="1"/>
</dbReference>
<evidence type="ECO:0000256" key="1">
    <source>
        <dbReference type="ARBA" id="ARBA00007261"/>
    </source>
</evidence>
<feature type="chain" id="PRO_5046709336" evidence="3">
    <location>
        <begin position="42"/>
        <end position="982"/>
    </location>
</feature>
<protein>
    <submittedName>
        <fullName evidence="6">Pitrilysin family protein</fullName>
    </submittedName>
</protein>
<dbReference type="InterPro" id="IPR011249">
    <property type="entry name" value="Metalloenz_LuxS/M16"/>
</dbReference>
<feature type="signal peptide" evidence="3">
    <location>
        <begin position="1"/>
        <end position="41"/>
    </location>
</feature>
<dbReference type="Pfam" id="PF00675">
    <property type="entry name" value="Peptidase_M16"/>
    <property type="match status" value="2"/>
</dbReference>
<feature type="domain" description="Peptidase M16 C-terminal" evidence="5">
    <location>
        <begin position="684"/>
        <end position="864"/>
    </location>
</feature>
<dbReference type="InterPro" id="IPR011765">
    <property type="entry name" value="Pept_M16_N"/>
</dbReference>
<feature type="domain" description="Peptidase M16 N-terminal" evidence="4">
    <location>
        <begin position="533"/>
        <end position="644"/>
    </location>
</feature>
<dbReference type="Gene3D" id="3.30.830.10">
    <property type="entry name" value="Metalloenzyme, LuxS/M16 peptidase-like"/>
    <property type="match status" value="4"/>
</dbReference>
<organism evidence="6 7">
    <name type="scientific">Novilysobacter erysipheiresistens</name>
    <dbReference type="NCBI Taxonomy" id="1749332"/>
    <lineage>
        <taxon>Bacteria</taxon>
        <taxon>Pseudomonadati</taxon>
        <taxon>Pseudomonadota</taxon>
        <taxon>Gammaproteobacteria</taxon>
        <taxon>Lysobacterales</taxon>
        <taxon>Lysobacteraceae</taxon>
        <taxon>Novilysobacter</taxon>
    </lineage>
</organism>
<keyword evidence="7" id="KW-1185">Reference proteome</keyword>
<dbReference type="Pfam" id="PF05193">
    <property type="entry name" value="Peptidase_M16_C"/>
    <property type="match status" value="2"/>
</dbReference>
<name>A0ABU7YXI4_9GAMM</name>
<comment type="caution">
    <text evidence="6">The sequence shown here is derived from an EMBL/GenBank/DDBJ whole genome shotgun (WGS) entry which is preliminary data.</text>
</comment>
<evidence type="ECO:0000256" key="2">
    <source>
        <dbReference type="SAM" id="MobiDB-lite"/>
    </source>
</evidence>
<feature type="domain" description="Peptidase M16 N-terminal" evidence="4">
    <location>
        <begin position="61"/>
        <end position="198"/>
    </location>
</feature>
<evidence type="ECO:0000313" key="6">
    <source>
        <dbReference type="EMBL" id="MEG3183677.1"/>
    </source>
</evidence>
<accession>A0ABU7YXI4</accession>
<keyword evidence="3" id="KW-0732">Signal</keyword>
<dbReference type="RefSeq" id="WP_332615905.1">
    <property type="nucleotide sequence ID" value="NZ_JAXGFP010000003.1"/>
</dbReference>
<dbReference type="EMBL" id="JAXGFP010000003">
    <property type="protein sequence ID" value="MEG3183677.1"/>
    <property type="molecule type" value="Genomic_DNA"/>
</dbReference>
<evidence type="ECO:0000259" key="5">
    <source>
        <dbReference type="Pfam" id="PF05193"/>
    </source>
</evidence>
<feature type="region of interest" description="Disordered" evidence="2">
    <location>
        <begin position="962"/>
        <end position="982"/>
    </location>
</feature>
<dbReference type="Proteomes" id="UP001355056">
    <property type="component" value="Unassembled WGS sequence"/>
</dbReference>
<gene>
    <name evidence="6" type="ORF">SNE34_06615</name>
</gene>
<reference evidence="6 7" key="1">
    <citation type="journal article" date="2016" name="Int. J. Syst. Evol. Microbiol.">
        <title>Lysobacter erysipheiresistens sp. nov., an antagonist of powdery mildew, isolated from tobacco-cultivated soil.</title>
        <authorList>
            <person name="Xie B."/>
            <person name="Li T."/>
            <person name="Lin X."/>
            <person name="Wang C.J."/>
            <person name="Chen Y.J."/>
            <person name="Liu W.J."/>
            <person name="Zhao Z.W."/>
        </authorList>
    </citation>
    <scope>NUCLEOTIDE SEQUENCE [LARGE SCALE GENOMIC DNA]</scope>
    <source>
        <strain evidence="6 7">RS-LYSO-3</strain>
    </source>
</reference>
<evidence type="ECO:0000259" key="4">
    <source>
        <dbReference type="Pfam" id="PF00675"/>
    </source>
</evidence>
<feature type="domain" description="Peptidase M16 C-terminal" evidence="5">
    <location>
        <begin position="219"/>
        <end position="393"/>
    </location>
</feature>
<evidence type="ECO:0000313" key="7">
    <source>
        <dbReference type="Proteomes" id="UP001355056"/>
    </source>
</evidence>
<comment type="similarity">
    <text evidence="1">Belongs to the peptidase M16 family.</text>
</comment>
<dbReference type="SUPFAM" id="SSF63411">
    <property type="entry name" value="LuxS/MPP-like metallohydrolase"/>
    <property type="match status" value="4"/>
</dbReference>
<evidence type="ECO:0000256" key="3">
    <source>
        <dbReference type="SAM" id="SignalP"/>
    </source>
</evidence>
<sequence>MSVPSRAVLQKGAFQKGALALALATAIGATALAPAPALAQAAPAAAVDIAYEEFTLPNGLRVIVHEDHKAPIVAVNVWFHVGSKDEPRGRTGFAHLFEHLMFNGSENAPGEYFTPFELVGATDMNGTTNTDRTNYFQNVPTTALDLALWMESDRMGHLLGAIDQKTLDEQRGVVQNEKRQSENQPYGQVWTKLNQALYPQSHPYHHSVIGSMADLNAASLEDVKTWFRAWYGPNNAVLVLAGDIDVETAKKKAAKYFGHIPAGPDMAQPPVDIAVRPADTREVMEDRVPQARIYRAWNVPPTSTTDVDQLHVLAQILGGSDTSRLEKRLVHGDKLVDSVSAGVSESQLGSNFLVTASVKEGVDPKQVEAILDEELGRLLSEGPTAEEVAQAKTVIRAGFIRGVERIGGFGGKADVLAACEVYTGEPDCFRESMQTVAAVTPAQLQAVGNEWLGDGDHTLVVLPGERTALAEEPAVDPAPLVLPPVDDKYSTTASTVERSEGAPMPEQFPELKFPELQRATLSNGTEVILAERHAVPVVQFNLLLDGGYKADALGDAKLGTSSFAMSMLDEGAADYSALEFAARAEALGANLGAGASLDGASASLSALTEKLDPSLALFADMLREPSFSQSEIDRVKASWIAGIKQEKARPNSSALRVMPPLLYGEGHAYAMPFSGSGTEESIASLTRADLVEYHDTWVRPENATLVVVGDTTLAQIVPLLEKHLGDWQGEGAPATTEAVARVERPDAARVFLIDQPGAVQANIFAGQLVPSTMSDKATEFEVANTVLGGQFSARLNMNLREDKHWAYGSYSFTPDALGQRPWLAFAPVQIDKTAESMAEMKREIGEYASGKAPPTAEEVAKVRSNEIRSLPGAYETSSAVMGTIADIVRYDRPDDYVARRKAEIEGLTPAEVANAAGTIDADALTWVVVGDLDKIGAPVRALDFGTVQVLDADGNPVAADAATTVETDAESQDGEAGADGAK</sequence>
<dbReference type="PANTHER" id="PTHR11851:SF49">
    <property type="entry name" value="MITOCHONDRIAL-PROCESSING PEPTIDASE SUBUNIT ALPHA"/>
    <property type="match status" value="1"/>
</dbReference>
<proteinExistence type="inferred from homology"/>
<dbReference type="InterPro" id="IPR050361">
    <property type="entry name" value="MPP/UQCRC_Complex"/>
</dbReference>